<keyword evidence="4" id="KW-1185">Reference proteome</keyword>
<dbReference type="InterPro" id="IPR039903">
    <property type="entry name" value="Zswim2"/>
</dbReference>
<dbReference type="RefSeq" id="XP_014555008.1">
    <property type="nucleotide sequence ID" value="XM_014699522.1"/>
</dbReference>
<dbReference type="Proteomes" id="UP000054337">
    <property type="component" value="Unassembled WGS sequence"/>
</dbReference>
<dbReference type="Pfam" id="PF13639">
    <property type="entry name" value="zf-RING_2"/>
    <property type="match status" value="1"/>
</dbReference>
<dbReference type="PANTHER" id="PTHR21540">
    <property type="entry name" value="RING FINGER AND SWIM DOMAIN-CONTAINING PROTEIN 2"/>
    <property type="match status" value="1"/>
</dbReference>
<keyword evidence="1" id="KW-0862">Zinc</keyword>
<feature type="domain" description="RING-type" evidence="2">
    <location>
        <begin position="85"/>
        <end position="137"/>
    </location>
</feature>
<dbReference type="AlphaFoldDB" id="W7E4T5"/>
<accession>W7E4T5</accession>
<sequence>MAPTRSQGASRKLELISVGNRIVHFKVSNIKRCFSVHEGTQTPSRQNISLKLISSYNLDRICKTSRCFRDRLQKYCKPTSPTDQCCICTDTLDPVVKDISFCTECGENFHESCMETWKNYRRTARRKNSPANCPMCRVSWKTDSPLSNLDAETKIDAEVVQIYMDWVYASTFEIPAVILKRTDLFNLILLKLWAVANAFKDALFKLEVTHAVFDKSNALFGMESVD</sequence>
<dbReference type="GO" id="GO:0061630">
    <property type="term" value="F:ubiquitin protein ligase activity"/>
    <property type="evidence" value="ECO:0007669"/>
    <property type="project" value="InterPro"/>
</dbReference>
<dbReference type="InterPro" id="IPR013083">
    <property type="entry name" value="Znf_RING/FYVE/PHD"/>
</dbReference>
<dbReference type="Gene3D" id="3.30.40.10">
    <property type="entry name" value="Zinc/RING finger domain, C3HC4 (zinc finger)"/>
    <property type="match status" value="1"/>
</dbReference>
<evidence type="ECO:0000259" key="2">
    <source>
        <dbReference type="PROSITE" id="PS50089"/>
    </source>
</evidence>
<evidence type="ECO:0000313" key="3">
    <source>
        <dbReference type="EMBL" id="EUN25433.1"/>
    </source>
</evidence>
<organism evidence="3 4">
    <name type="scientific">Bipolaris victoriae (strain FI3)</name>
    <name type="common">Victoria blight of oats agent</name>
    <name type="synonym">Cochliobolus victoriae</name>
    <dbReference type="NCBI Taxonomy" id="930091"/>
    <lineage>
        <taxon>Eukaryota</taxon>
        <taxon>Fungi</taxon>
        <taxon>Dikarya</taxon>
        <taxon>Ascomycota</taxon>
        <taxon>Pezizomycotina</taxon>
        <taxon>Dothideomycetes</taxon>
        <taxon>Pleosporomycetidae</taxon>
        <taxon>Pleosporales</taxon>
        <taxon>Pleosporineae</taxon>
        <taxon>Pleosporaceae</taxon>
        <taxon>Bipolaris</taxon>
    </lineage>
</organism>
<reference evidence="3 4" key="1">
    <citation type="journal article" date="2013" name="PLoS Genet.">
        <title>Comparative genome structure, secondary metabolite, and effector coding capacity across Cochliobolus pathogens.</title>
        <authorList>
            <person name="Condon B.J."/>
            <person name="Leng Y."/>
            <person name="Wu D."/>
            <person name="Bushley K.E."/>
            <person name="Ohm R.A."/>
            <person name="Otillar R."/>
            <person name="Martin J."/>
            <person name="Schackwitz W."/>
            <person name="Grimwood J."/>
            <person name="MohdZainudin N."/>
            <person name="Xue C."/>
            <person name="Wang R."/>
            <person name="Manning V.A."/>
            <person name="Dhillon B."/>
            <person name="Tu Z.J."/>
            <person name="Steffenson B.J."/>
            <person name="Salamov A."/>
            <person name="Sun H."/>
            <person name="Lowry S."/>
            <person name="LaButti K."/>
            <person name="Han J."/>
            <person name="Copeland A."/>
            <person name="Lindquist E."/>
            <person name="Barry K."/>
            <person name="Schmutz J."/>
            <person name="Baker S.E."/>
            <person name="Ciuffetti L.M."/>
            <person name="Grigoriev I.V."/>
            <person name="Zhong S."/>
            <person name="Turgeon B.G."/>
        </authorList>
    </citation>
    <scope>NUCLEOTIDE SEQUENCE [LARGE SCALE GENOMIC DNA]</scope>
    <source>
        <strain evidence="3 4">FI3</strain>
    </source>
</reference>
<evidence type="ECO:0000256" key="1">
    <source>
        <dbReference type="PROSITE-ProRule" id="PRU00175"/>
    </source>
</evidence>
<protein>
    <recommendedName>
        <fullName evidence="2">RING-type domain-containing protein</fullName>
    </recommendedName>
</protein>
<keyword evidence="1" id="KW-0479">Metal-binding</keyword>
<dbReference type="OrthoDB" id="2122982at2759"/>
<dbReference type="EMBL" id="KI968752">
    <property type="protein sequence ID" value="EUN25433.1"/>
    <property type="molecule type" value="Genomic_DNA"/>
</dbReference>
<gene>
    <name evidence="3" type="ORF">COCVIDRAFT_28053</name>
</gene>
<dbReference type="GO" id="GO:0008270">
    <property type="term" value="F:zinc ion binding"/>
    <property type="evidence" value="ECO:0007669"/>
    <property type="project" value="UniProtKB-KW"/>
</dbReference>
<dbReference type="GeneID" id="26254044"/>
<name>W7E4T5_BIPV3</name>
<dbReference type="PROSITE" id="PS50089">
    <property type="entry name" value="ZF_RING_2"/>
    <property type="match status" value="1"/>
</dbReference>
<evidence type="ECO:0000313" key="4">
    <source>
        <dbReference type="Proteomes" id="UP000054337"/>
    </source>
</evidence>
<proteinExistence type="predicted"/>
<dbReference type="SUPFAM" id="SSF57850">
    <property type="entry name" value="RING/U-box"/>
    <property type="match status" value="1"/>
</dbReference>
<dbReference type="HOGENOM" id="CLU_086448_0_0_1"/>
<keyword evidence="1" id="KW-0863">Zinc-finger</keyword>
<dbReference type="PANTHER" id="PTHR21540:SF0">
    <property type="entry name" value="PHD FAMILY PROTEIN"/>
    <property type="match status" value="1"/>
</dbReference>
<dbReference type="InterPro" id="IPR001841">
    <property type="entry name" value="Znf_RING"/>
</dbReference>